<keyword evidence="6 9" id="KW-0255">Endonuclease</keyword>
<gene>
    <name evidence="9 10" type="primary">ybeY</name>
    <name evidence="10" type="ORF">GCM10007380_06090</name>
</gene>
<comment type="function">
    <text evidence="9">Single strand-specific metallo-endoribonuclease involved in late-stage 70S ribosome quality control and in maturation of the 3' terminus of the 16S rRNA.</text>
</comment>
<evidence type="ECO:0000256" key="6">
    <source>
        <dbReference type="ARBA" id="ARBA00022759"/>
    </source>
</evidence>
<dbReference type="GO" id="GO:0006364">
    <property type="term" value="P:rRNA processing"/>
    <property type="evidence" value="ECO:0007669"/>
    <property type="project" value="UniProtKB-UniRule"/>
</dbReference>
<dbReference type="InterPro" id="IPR020549">
    <property type="entry name" value="YbeY_CS"/>
</dbReference>
<keyword evidence="9" id="KW-0963">Cytoplasm</keyword>
<dbReference type="InterPro" id="IPR023091">
    <property type="entry name" value="MetalPrtase_cat_dom_sf_prd"/>
</dbReference>
<dbReference type="PROSITE" id="PS01306">
    <property type="entry name" value="UPF0054"/>
    <property type="match status" value="1"/>
</dbReference>
<protein>
    <recommendedName>
        <fullName evidence="9">Endoribonuclease YbeY</fullName>
        <ecNumber evidence="9">3.1.-.-</ecNumber>
    </recommendedName>
</protein>
<keyword evidence="11" id="KW-1185">Reference proteome</keyword>
<reference evidence="11" key="1">
    <citation type="journal article" date="2019" name="Int. J. Syst. Evol. Microbiol.">
        <title>The Global Catalogue of Microorganisms (GCM) 10K type strain sequencing project: providing services to taxonomists for standard genome sequencing and annotation.</title>
        <authorList>
            <consortium name="The Broad Institute Genomics Platform"/>
            <consortium name="The Broad Institute Genome Sequencing Center for Infectious Disease"/>
            <person name="Wu L."/>
            <person name="Ma J."/>
        </authorList>
    </citation>
    <scope>NUCLEOTIDE SEQUENCE [LARGE SCALE GENOMIC DNA]</scope>
    <source>
        <strain evidence="11">CGMCC 1.14993</strain>
    </source>
</reference>
<evidence type="ECO:0000256" key="8">
    <source>
        <dbReference type="ARBA" id="ARBA00022833"/>
    </source>
</evidence>
<sequence length="158" mass="18190">MVQLEIDFIDETNEVTDEQQEDLKGLIECALEFEGLSGEVEVSISFVDDERIHEINKEYREKDRATDVISFPMEELGEGEIEIVGVDLPRTLGDIVISIPTTKRQAEEYGHSFRRELGFLAVHGCLHLLGYDHMNEADEKIMFTKQKEILEKYGLERL</sequence>
<organism evidence="10 11">
    <name type="scientific">Gottfriedia solisilvae</name>
    <dbReference type="NCBI Taxonomy" id="1516104"/>
    <lineage>
        <taxon>Bacteria</taxon>
        <taxon>Bacillati</taxon>
        <taxon>Bacillota</taxon>
        <taxon>Bacilli</taxon>
        <taxon>Bacillales</taxon>
        <taxon>Bacillaceae</taxon>
        <taxon>Gottfriedia</taxon>
    </lineage>
</organism>
<keyword evidence="2 9" id="KW-0690">Ribosome biogenesis</keyword>
<comment type="subcellular location">
    <subcellularLocation>
        <location evidence="9">Cytoplasm</location>
    </subcellularLocation>
</comment>
<dbReference type="GO" id="GO:0004222">
    <property type="term" value="F:metalloendopeptidase activity"/>
    <property type="evidence" value="ECO:0007669"/>
    <property type="project" value="InterPro"/>
</dbReference>
<dbReference type="InterPro" id="IPR002036">
    <property type="entry name" value="YbeY"/>
</dbReference>
<dbReference type="Pfam" id="PF02130">
    <property type="entry name" value="YbeY"/>
    <property type="match status" value="1"/>
</dbReference>
<comment type="cofactor">
    <cofactor evidence="9">
        <name>Zn(2+)</name>
        <dbReference type="ChEBI" id="CHEBI:29105"/>
    </cofactor>
    <text evidence="9">Binds 1 zinc ion.</text>
</comment>
<evidence type="ECO:0000256" key="2">
    <source>
        <dbReference type="ARBA" id="ARBA00022517"/>
    </source>
</evidence>
<dbReference type="GO" id="GO:0005737">
    <property type="term" value="C:cytoplasm"/>
    <property type="evidence" value="ECO:0007669"/>
    <property type="project" value="UniProtKB-SubCell"/>
</dbReference>
<evidence type="ECO:0000256" key="7">
    <source>
        <dbReference type="ARBA" id="ARBA00022801"/>
    </source>
</evidence>
<keyword evidence="4 9" id="KW-0540">Nuclease</keyword>
<evidence type="ECO:0000313" key="10">
    <source>
        <dbReference type="EMBL" id="GGI11092.1"/>
    </source>
</evidence>
<feature type="binding site" evidence="9">
    <location>
        <position position="127"/>
    </location>
    <ligand>
        <name>Zn(2+)</name>
        <dbReference type="ChEBI" id="CHEBI:29105"/>
        <note>catalytic</note>
    </ligand>
</feature>
<name>A0A8J3EU44_9BACI</name>
<dbReference type="PANTHER" id="PTHR46986">
    <property type="entry name" value="ENDORIBONUCLEASE YBEY, CHLOROPLASTIC"/>
    <property type="match status" value="1"/>
</dbReference>
<dbReference type="Proteomes" id="UP000626244">
    <property type="component" value="Unassembled WGS sequence"/>
</dbReference>
<evidence type="ECO:0000256" key="4">
    <source>
        <dbReference type="ARBA" id="ARBA00022722"/>
    </source>
</evidence>
<feature type="binding site" evidence="9">
    <location>
        <position position="133"/>
    </location>
    <ligand>
        <name>Zn(2+)</name>
        <dbReference type="ChEBI" id="CHEBI:29105"/>
        <note>catalytic</note>
    </ligand>
</feature>
<dbReference type="NCBIfam" id="TIGR00043">
    <property type="entry name" value="rRNA maturation RNase YbeY"/>
    <property type="match status" value="1"/>
</dbReference>
<dbReference type="SUPFAM" id="SSF55486">
    <property type="entry name" value="Metalloproteases ('zincins'), catalytic domain"/>
    <property type="match status" value="1"/>
</dbReference>
<evidence type="ECO:0000256" key="3">
    <source>
        <dbReference type="ARBA" id="ARBA00022552"/>
    </source>
</evidence>
<evidence type="ECO:0000256" key="5">
    <source>
        <dbReference type="ARBA" id="ARBA00022723"/>
    </source>
</evidence>
<feature type="binding site" evidence="9">
    <location>
        <position position="123"/>
    </location>
    <ligand>
        <name>Zn(2+)</name>
        <dbReference type="ChEBI" id="CHEBI:29105"/>
        <note>catalytic</note>
    </ligand>
</feature>
<dbReference type="PANTHER" id="PTHR46986:SF1">
    <property type="entry name" value="ENDORIBONUCLEASE YBEY, CHLOROPLASTIC"/>
    <property type="match status" value="1"/>
</dbReference>
<keyword evidence="5 9" id="KW-0479">Metal-binding</keyword>
<accession>A0A8J3EU44</accession>
<dbReference type="HAMAP" id="MF_00009">
    <property type="entry name" value="Endoribonucl_YbeY"/>
    <property type="match status" value="1"/>
</dbReference>
<dbReference type="GO" id="GO:0008270">
    <property type="term" value="F:zinc ion binding"/>
    <property type="evidence" value="ECO:0007669"/>
    <property type="project" value="UniProtKB-UniRule"/>
</dbReference>
<dbReference type="GO" id="GO:0004521">
    <property type="term" value="F:RNA endonuclease activity"/>
    <property type="evidence" value="ECO:0007669"/>
    <property type="project" value="UniProtKB-UniRule"/>
</dbReference>
<comment type="similarity">
    <text evidence="1 9">Belongs to the endoribonuclease YbeY family.</text>
</comment>
<keyword evidence="8 9" id="KW-0862">Zinc</keyword>
<proteinExistence type="inferred from homology"/>
<dbReference type="RefSeq" id="WP_087998874.1">
    <property type="nucleotide sequence ID" value="NZ_BMHB01000001.1"/>
</dbReference>
<dbReference type="OrthoDB" id="9807740at2"/>
<keyword evidence="3 9" id="KW-0698">rRNA processing</keyword>
<dbReference type="EMBL" id="BMHB01000001">
    <property type="protein sequence ID" value="GGI11092.1"/>
    <property type="molecule type" value="Genomic_DNA"/>
</dbReference>
<keyword evidence="7 9" id="KW-0378">Hydrolase</keyword>
<evidence type="ECO:0000256" key="9">
    <source>
        <dbReference type="HAMAP-Rule" id="MF_00009"/>
    </source>
</evidence>
<evidence type="ECO:0000313" key="11">
    <source>
        <dbReference type="Proteomes" id="UP000626244"/>
    </source>
</evidence>
<evidence type="ECO:0000256" key="1">
    <source>
        <dbReference type="ARBA" id="ARBA00010875"/>
    </source>
</evidence>
<dbReference type="Gene3D" id="3.40.390.30">
    <property type="entry name" value="Metalloproteases ('zincins'), catalytic domain"/>
    <property type="match status" value="1"/>
</dbReference>
<comment type="caution">
    <text evidence="10">The sequence shown here is derived from an EMBL/GenBank/DDBJ whole genome shotgun (WGS) entry which is preliminary data.</text>
</comment>
<dbReference type="EC" id="3.1.-.-" evidence="9"/>
<dbReference type="AlphaFoldDB" id="A0A8J3EU44"/>